<comment type="caution">
    <text evidence="3">The sequence shown here is derived from an EMBL/GenBank/DDBJ whole genome shotgun (WGS) entry which is preliminary data.</text>
</comment>
<evidence type="ECO:0000313" key="3">
    <source>
        <dbReference type="EMBL" id="KAK0745717.1"/>
    </source>
</evidence>
<keyword evidence="3" id="KW-0808">Transferase</keyword>
<accession>A0AA40EUN1</accession>
<feature type="domain" description="Protein kinase" evidence="2">
    <location>
        <begin position="1"/>
        <end position="294"/>
    </location>
</feature>
<dbReference type="Gene3D" id="1.10.510.10">
    <property type="entry name" value="Transferase(Phosphotransferase) domain 1"/>
    <property type="match status" value="1"/>
</dbReference>
<proteinExistence type="predicted"/>
<dbReference type="EMBL" id="JAUKUD010000004">
    <property type="protein sequence ID" value="KAK0745717.1"/>
    <property type="molecule type" value="Genomic_DNA"/>
</dbReference>
<keyword evidence="4" id="KW-1185">Reference proteome</keyword>
<dbReference type="Proteomes" id="UP001172155">
    <property type="component" value="Unassembled WGS sequence"/>
</dbReference>
<keyword evidence="3" id="KW-0418">Kinase</keyword>
<dbReference type="AlphaFoldDB" id="A0AA40EUN1"/>
<evidence type="ECO:0000313" key="4">
    <source>
        <dbReference type="Proteomes" id="UP001172155"/>
    </source>
</evidence>
<feature type="region of interest" description="Disordered" evidence="1">
    <location>
        <begin position="274"/>
        <end position="294"/>
    </location>
</feature>
<dbReference type="InterPro" id="IPR000719">
    <property type="entry name" value="Prot_kinase_dom"/>
</dbReference>
<feature type="compositionally biased region" description="Basic and acidic residues" evidence="1">
    <location>
        <begin position="274"/>
        <end position="287"/>
    </location>
</feature>
<dbReference type="GO" id="GO:0005524">
    <property type="term" value="F:ATP binding"/>
    <property type="evidence" value="ECO:0007669"/>
    <property type="project" value="InterPro"/>
</dbReference>
<evidence type="ECO:0000256" key="1">
    <source>
        <dbReference type="SAM" id="MobiDB-lite"/>
    </source>
</evidence>
<organism evidence="3 4">
    <name type="scientific">Schizothecium vesticola</name>
    <dbReference type="NCBI Taxonomy" id="314040"/>
    <lineage>
        <taxon>Eukaryota</taxon>
        <taxon>Fungi</taxon>
        <taxon>Dikarya</taxon>
        <taxon>Ascomycota</taxon>
        <taxon>Pezizomycotina</taxon>
        <taxon>Sordariomycetes</taxon>
        <taxon>Sordariomycetidae</taxon>
        <taxon>Sordariales</taxon>
        <taxon>Schizotheciaceae</taxon>
        <taxon>Schizothecium</taxon>
    </lineage>
</organism>
<protein>
    <submittedName>
        <fullName evidence="3">Kinase-like domain-containing protein</fullName>
    </submittedName>
</protein>
<dbReference type="SUPFAM" id="SSF56112">
    <property type="entry name" value="Protein kinase-like (PK-like)"/>
    <property type="match status" value="1"/>
</dbReference>
<evidence type="ECO:0000259" key="2">
    <source>
        <dbReference type="PROSITE" id="PS50011"/>
    </source>
</evidence>
<dbReference type="GO" id="GO:0004672">
    <property type="term" value="F:protein kinase activity"/>
    <property type="evidence" value="ECO:0007669"/>
    <property type="project" value="InterPro"/>
</dbReference>
<dbReference type="PROSITE" id="PS50011">
    <property type="entry name" value="PROTEIN_KINASE_DOM"/>
    <property type="match status" value="1"/>
</dbReference>
<dbReference type="InterPro" id="IPR011009">
    <property type="entry name" value="Kinase-like_dom_sf"/>
</dbReference>
<gene>
    <name evidence="3" type="ORF">B0T18DRAFT_428820</name>
</gene>
<reference evidence="3" key="1">
    <citation type="submission" date="2023-06" db="EMBL/GenBank/DDBJ databases">
        <title>Genome-scale phylogeny and comparative genomics of the fungal order Sordariales.</title>
        <authorList>
            <consortium name="Lawrence Berkeley National Laboratory"/>
            <person name="Hensen N."/>
            <person name="Bonometti L."/>
            <person name="Westerberg I."/>
            <person name="Brannstrom I.O."/>
            <person name="Guillou S."/>
            <person name="Cros-Aarteil S."/>
            <person name="Calhoun S."/>
            <person name="Haridas S."/>
            <person name="Kuo A."/>
            <person name="Mondo S."/>
            <person name="Pangilinan J."/>
            <person name="Riley R."/>
            <person name="LaButti K."/>
            <person name="Andreopoulos B."/>
            <person name="Lipzen A."/>
            <person name="Chen C."/>
            <person name="Yanf M."/>
            <person name="Daum C."/>
            <person name="Ng V."/>
            <person name="Clum A."/>
            <person name="Steindorff A."/>
            <person name="Ohm R."/>
            <person name="Martin F."/>
            <person name="Silar P."/>
            <person name="Natvig D."/>
            <person name="Lalanne C."/>
            <person name="Gautier V."/>
            <person name="Ament-velasquez S.L."/>
            <person name="Kruys A."/>
            <person name="Hutchinson M.I."/>
            <person name="Powell A.J."/>
            <person name="Barry K."/>
            <person name="Miller A.N."/>
            <person name="Grigoriev I.V."/>
            <person name="Debuchy R."/>
            <person name="Gladieux P."/>
            <person name="Thoren M.H."/>
            <person name="Johannesson H."/>
        </authorList>
    </citation>
    <scope>NUCLEOTIDE SEQUENCE</scope>
    <source>
        <strain evidence="3">SMH3187-1</strain>
    </source>
</reference>
<name>A0AA40EUN1_9PEZI</name>
<sequence>MGKTPPSEHSLQQIQDALLPVPASYIFPPLPIPLWRTRTIVTVADDWDEEPSSDIYVKRPWVQKFCLVPELAGSGVVDVQVAMWFAHEIKQLEHLARFPPHPNLVRYHGCRVRKGRITGALLGRVPGKDLWRHLQAGKTVDKEPFLAALASAVGHPHNVVGLVHNDIHAGNIMVSPDGVPTLIDLGSAFPDGEQMDLEVPFECWGGDPLDMDPETHCDAEGHTTSRKSRDLASIHHLRTWLDNPVLETAIKRQQNETARLFFQVSNGRMEAAAARRAEAAAKERDQAAEESNAT</sequence>